<protein>
    <submittedName>
        <fullName evidence="1">Uncharacterized protein</fullName>
    </submittedName>
</protein>
<evidence type="ECO:0000313" key="2">
    <source>
        <dbReference type="Proteomes" id="UP000613580"/>
    </source>
</evidence>
<name>A0A8H6VTY3_MYCCL</name>
<accession>A0A8H6VTY3</accession>
<reference evidence="1" key="1">
    <citation type="submission" date="2020-05" db="EMBL/GenBank/DDBJ databases">
        <title>Mycena genomes resolve the evolution of fungal bioluminescence.</title>
        <authorList>
            <person name="Tsai I.J."/>
        </authorList>
    </citation>
    <scope>NUCLEOTIDE SEQUENCE</scope>
    <source>
        <strain evidence="1">110903Hualien_Pintung</strain>
    </source>
</reference>
<dbReference type="AlphaFoldDB" id="A0A8H6VTY3"/>
<dbReference type="Proteomes" id="UP000613580">
    <property type="component" value="Unassembled WGS sequence"/>
</dbReference>
<evidence type="ECO:0000313" key="1">
    <source>
        <dbReference type="EMBL" id="KAF7293834.1"/>
    </source>
</evidence>
<proteinExistence type="predicted"/>
<gene>
    <name evidence="1" type="ORF">HMN09_01179300</name>
</gene>
<keyword evidence="2" id="KW-1185">Reference proteome</keyword>
<organism evidence="1 2">
    <name type="scientific">Mycena chlorophos</name>
    <name type="common">Agaric fungus</name>
    <name type="synonym">Agaricus chlorophos</name>
    <dbReference type="NCBI Taxonomy" id="658473"/>
    <lineage>
        <taxon>Eukaryota</taxon>
        <taxon>Fungi</taxon>
        <taxon>Dikarya</taxon>
        <taxon>Basidiomycota</taxon>
        <taxon>Agaricomycotina</taxon>
        <taxon>Agaricomycetes</taxon>
        <taxon>Agaricomycetidae</taxon>
        <taxon>Agaricales</taxon>
        <taxon>Marasmiineae</taxon>
        <taxon>Mycenaceae</taxon>
        <taxon>Mycena</taxon>
    </lineage>
</organism>
<dbReference type="EMBL" id="JACAZE010000020">
    <property type="protein sequence ID" value="KAF7293834.1"/>
    <property type="molecule type" value="Genomic_DNA"/>
</dbReference>
<comment type="caution">
    <text evidence="1">The sequence shown here is derived from an EMBL/GenBank/DDBJ whole genome shotgun (WGS) entry which is preliminary data.</text>
</comment>
<sequence length="166" mass="17895">MMNPILMSLLAFLIFLAIPLTVYLLFGPVPAARRRRLASNWRDFRPVAKAPARWMDAPAVTNVYRVQLPALGAAGAKQHRTANAGSGYSFGIQLTFPTRALRAQHIGRAGWQRIPDVESGPALSEVNGGGPVGMPVHLADDATHTEAPAIAPDNAVILPTHAEYRL</sequence>